<evidence type="ECO:0000256" key="1">
    <source>
        <dbReference type="SAM" id="Phobius"/>
    </source>
</evidence>
<keyword evidence="1" id="KW-0812">Transmembrane</keyword>
<feature type="transmembrane region" description="Helical" evidence="1">
    <location>
        <begin position="70"/>
        <end position="89"/>
    </location>
</feature>
<accession>A0ABQ3I9B9</accession>
<protein>
    <recommendedName>
        <fullName evidence="3">DUF5683 domain-containing protein</fullName>
    </recommendedName>
</protein>
<dbReference type="InterPro" id="IPR043738">
    <property type="entry name" value="DUF5683"/>
</dbReference>
<dbReference type="Proteomes" id="UP000658258">
    <property type="component" value="Unassembled WGS sequence"/>
</dbReference>
<organism evidence="4 5">
    <name type="scientific">Roseivirga thermotolerans</name>
    <dbReference type="NCBI Taxonomy" id="1758176"/>
    <lineage>
        <taxon>Bacteria</taxon>
        <taxon>Pseudomonadati</taxon>
        <taxon>Bacteroidota</taxon>
        <taxon>Cytophagia</taxon>
        <taxon>Cytophagales</taxon>
        <taxon>Roseivirgaceae</taxon>
        <taxon>Roseivirga</taxon>
    </lineage>
</organism>
<keyword evidence="5" id="KW-1185">Reference proteome</keyword>
<evidence type="ECO:0000313" key="4">
    <source>
        <dbReference type="EMBL" id="GHE68859.1"/>
    </source>
</evidence>
<comment type="caution">
    <text evidence="4">The sequence shown here is derived from an EMBL/GenBank/DDBJ whole genome shotgun (WGS) entry which is preliminary data.</text>
</comment>
<evidence type="ECO:0000313" key="5">
    <source>
        <dbReference type="Proteomes" id="UP000658258"/>
    </source>
</evidence>
<evidence type="ECO:0000256" key="2">
    <source>
        <dbReference type="SAM" id="SignalP"/>
    </source>
</evidence>
<reference evidence="5" key="1">
    <citation type="journal article" date="2019" name="Int. J. Syst. Evol. Microbiol.">
        <title>The Global Catalogue of Microorganisms (GCM) 10K type strain sequencing project: providing services to taxonomists for standard genome sequencing and annotation.</title>
        <authorList>
            <consortium name="The Broad Institute Genomics Platform"/>
            <consortium name="The Broad Institute Genome Sequencing Center for Infectious Disease"/>
            <person name="Wu L."/>
            <person name="Ma J."/>
        </authorList>
    </citation>
    <scope>NUCLEOTIDE SEQUENCE [LARGE SCALE GENOMIC DNA]</scope>
    <source>
        <strain evidence="5">CGMCC 1.15111</strain>
    </source>
</reference>
<keyword evidence="2" id="KW-0732">Signal</keyword>
<dbReference type="RefSeq" id="WP_189630676.1">
    <property type="nucleotide sequence ID" value="NZ_BNAG01000003.1"/>
</dbReference>
<sequence length="192" mass="21676">MHLKSVYAIALLIVALSAQAQQRSGAIKNGVTYGDTVKIKKTEGKYYNPKVAARRSAMIPGWGQIYNDSWWKVPILYGGFGTAIYFIYFNDDRYHFFKTELAIERAKDPQDQNANRIRVFSRNADAWRRNRDLVVLTMVGIYGLQIIDATVDAHLKGFNVDDNLSLNLKPKFGVINDGTPFIGMKLTLPIGK</sequence>
<dbReference type="Pfam" id="PF18935">
    <property type="entry name" value="DUF5683"/>
    <property type="match status" value="1"/>
</dbReference>
<proteinExistence type="predicted"/>
<keyword evidence="1" id="KW-0472">Membrane</keyword>
<feature type="domain" description="DUF5683" evidence="3">
    <location>
        <begin position="47"/>
        <end position="188"/>
    </location>
</feature>
<name>A0ABQ3I9B9_9BACT</name>
<feature type="chain" id="PRO_5045944703" description="DUF5683 domain-containing protein" evidence="2">
    <location>
        <begin position="21"/>
        <end position="192"/>
    </location>
</feature>
<feature type="signal peptide" evidence="2">
    <location>
        <begin position="1"/>
        <end position="20"/>
    </location>
</feature>
<keyword evidence="1" id="KW-1133">Transmembrane helix</keyword>
<gene>
    <name evidence="4" type="ORF">GCM10011340_25880</name>
</gene>
<dbReference type="EMBL" id="BNAG01000003">
    <property type="protein sequence ID" value="GHE68859.1"/>
    <property type="molecule type" value="Genomic_DNA"/>
</dbReference>
<evidence type="ECO:0000259" key="3">
    <source>
        <dbReference type="Pfam" id="PF18935"/>
    </source>
</evidence>